<dbReference type="EMBL" id="CP009238">
    <property type="protein sequence ID" value="AIL32166.1"/>
    <property type="molecule type" value="Genomic_DNA"/>
</dbReference>
<feature type="domain" description="Transferrin-binding protein B C-lobe/N-lobe beta-barrel" evidence="3">
    <location>
        <begin position="434"/>
        <end position="567"/>
    </location>
</feature>
<dbReference type="InterPro" id="IPR011250">
    <property type="entry name" value="OMP/PagP_B-barrel"/>
</dbReference>
<keyword evidence="5" id="KW-1185">Reference proteome</keyword>
<keyword evidence="2" id="KW-0732">Signal</keyword>
<proteinExistence type="predicted"/>
<feature type="signal peptide" evidence="2">
    <location>
        <begin position="1"/>
        <end position="23"/>
    </location>
</feature>
<dbReference type="GO" id="GO:0009279">
    <property type="term" value="C:cell outer membrane"/>
    <property type="evidence" value="ECO:0007669"/>
    <property type="project" value="UniProtKB-SubCell"/>
</dbReference>
<comment type="subcellular location">
    <subcellularLocation>
        <location evidence="1">Cell outer membrane</location>
    </subcellularLocation>
</comment>
<evidence type="ECO:0000259" key="3">
    <source>
        <dbReference type="Pfam" id="PF01298"/>
    </source>
</evidence>
<dbReference type="PROSITE" id="PS51257">
    <property type="entry name" value="PROKAR_LIPOPROTEIN"/>
    <property type="match status" value="1"/>
</dbReference>
<feature type="domain" description="Transferrin-binding protein B C-lobe/N-lobe beta-barrel" evidence="3">
    <location>
        <begin position="215"/>
        <end position="346"/>
    </location>
</feature>
<accession>A0A077DDC6</accession>
<dbReference type="Pfam" id="PF01298">
    <property type="entry name" value="TbpB_B_D"/>
    <property type="match status" value="2"/>
</dbReference>
<evidence type="ECO:0000256" key="2">
    <source>
        <dbReference type="SAM" id="SignalP"/>
    </source>
</evidence>
<gene>
    <name evidence="4" type="ORF">IX83_01470</name>
</gene>
<feature type="chain" id="PRO_5001717464" description="Transferrin-binding protein B C-lobe/N-lobe beta-barrel domain-containing protein" evidence="2">
    <location>
        <begin position="24"/>
        <end position="572"/>
    </location>
</feature>
<dbReference type="SUPFAM" id="SSF56925">
    <property type="entry name" value="OMPA-like"/>
    <property type="match status" value="2"/>
</dbReference>
<organism evidence="4 5">
    <name type="scientific">Basilea psittacipulmonis DSM 24701</name>
    <dbReference type="NCBI Taxonomy" id="1072685"/>
    <lineage>
        <taxon>Bacteria</taxon>
        <taxon>Pseudomonadati</taxon>
        <taxon>Pseudomonadota</taxon>
        <taxon>Betaproteobacteria</taxon>
        <taxon>Burkholderiales</taxon>
        <taxon>Alcaligenaceae</taxon>
        <taxon>Basilea</taxon>
    </lineage>
</organism>
<dbReference type="eggNOG" id="ENOG5030K77">
    <property type="taxonomic scope" value="Bacteria"/>
</dbReference>
<evidence type="ECO:0000256" key="1">
    <source>
        <dbReference type="ARBA" id="ARBA00004442"/>
    </source>
</evidence>
<evidence type="ECO:0000313" key="5">
    <source>
        <dbReference type="Proteomes" id="UP000028945"/>
    </source>
</evidence>
<dbReference type="STRING" id="1072685.IX83_01470"/>
<evidence type="ECO:0000313" key="4">
    <source>
        <dbReference type="EMBL" id="AIL32166.1"/>
    </source>
</evidence>
<dbReference type="KEGG" id="bpsi:IX83_01470"/>
<name>A0A077DDC6_9BURK</name>
<sequence>MFQKYTITYLITAILLTACSTSGGTFDPLDVGSSTKSGLPDSANNVKYVNPVIETDPEAQSIDETGYSINVPIPKALYENYAKRYFNPNTLKINKDHNYLDTSDQYETLTLKIVSLNENGTPIISERKIPFKITEDTWNYLDNTIKESDENNINTYHDRTYNPYLKIYKLNNSLVGTIIFTNLKDSSLNINNVAEENKSVQLFYKGHIKPTVENMPISGTFGYNGKWFFVTQVNNLSQDTDAEWGKYSSSLPLSLTIDFTQKTVKGNLSHSGDNVTINYTIDAVIKGNYFKGVAKGKYESTGNSLNGSSEADADLIGSFFGDTAEEAAGRVIARDFSWGAVFATKRQRNDLSDLAAAGILGFDHNGTLQDYQANIATQTLDRLIVDGEIIDFSQEYNELCCAETKFVKYGTFKPENSNNIQGGYFIQGTATTDMPETGNASYRGNWYGFVKDSSTGYSATAQKNEATYQANWGDKTLSGKLFGKNQDINSDQPIGILSAKIQDNTFQGKVTFKDWAVDENKDNLENTQKISGEAEAKGYFYGAKANELGGHFKNQDNSAGGVFGGKQIEVTP</sequence>
<dbReference type="RefSeq" id="WP_038498334.1">
    <property type="nucleotide sequence ID" value="NZ_AFWK01000078.1"/>
</dbReference>
<dbReference type="Gene3D" id="2.40.160.90">
    <property type="match status" value="2"/>
</dbReference>
<protein>
    <recommendedName>
        <fullName evidence="3">Transferrin-binding protein B C-lobe/N-lobe beta-barrel domain-containing protein</fullName>
    </recommendedName>
</protein>
<reference evidence="4 5" key="1">
    <citation type="journal article" date="2014" name="BMC Genomics">
        <title>A genomic perspective on a new bacterial genus and species from the Alcaligenaceae family, Basilea psittacipulmonis.</title>
        <authorList>
            <person name="Whiteson K.L."/>
            <person name="Hernandez D."/>
            <person name="Lazarevic V."/>
            <person name="Gaia N."/>
            <person name="Farinelli L."/>
            <person name="Francois P."/>
            <person name="Pilo P."/>
            <person name="Frey J."/>
            <person name="Schrenzel J."/>
        </authorList>
    </citation>
    <scope>NUCLEOTIDE SEQUENCE [LARGE SCALE GENOMIC DNA]</scope>
    <source>
        <strain evidence="4 5">DSM 24701</strain>
    </source>
</reference>
<dbReference type="HOGENOM" id="CLU_476245_0_0_4"/>
<dbReference type="Proteomes" id="UP000028945">
    <property type="component" value="Chromosome"/>
</dbReference>
<dbReference type="AlphaFoldDB" id="A0A077DDC6"/>
<dbReference type="InterPro" id="IPR001677">
    <property type="entry name" value="TbpB_B_D"/>
</dbReference>